<evidence type="ECO:0000256" key="3">
    <source>
        <dbReference type="ARBA" id="ARBA00022691"/>
    </source>
</evidence>
<dbReference type="Gene3D" id="3.20.20.70">
    <property type="entry name" value="Aldolase class I"/>
    <property type="match status" value="1"/>
</dbReference>
<dbReference type="AlphaFoldDB" id="A0A9D9ILY3"/>
<evidence type="ECO:0000256" key="1">
    <source>
        <dbReference type="ARBA" id="ARBA00001966"/>
    </source>
</evidence>
<dbReference type="Proteomes" id="UP000823757">
    <property type="component" value="Unassembled WGS sequence"/>
</dbReference>
<comment type="cofactor">
    <cofactor evidence="1">
        <name>[4Fe-4S] cluster</name>
        <dbReference type="ChEBI" id="CHEBI:49883"/>
    </cofactor>
</comment>
<accession>A0A9D9ILY3</accession>
<organism evidence="8 9">
    <name type="scientific">Candidatus Cryptobacteroides faecigallinarum</name>
    <dbReference type="NCBI Taxonomy" id="2840763"/>
    <lineage>
        <taxon>Bacteria</taxon>
        <taxon>Pseudomonadati</taxon>
        <taxon>Bacteroidota</taxon>
        <taxon>Bacteroidia</taxon>
        <taxon>Bacteroidales</taxon>
        <taxon>Candidatus Cryptobacteroides</taxon>
    </lineage>
</organism>
<reference evidence="8" key="1">
    <citation type="submission" date="2020-10" db="EMBL/GenBank/DDBJ databases">
        <authorList>
            <person name="Gilroy R."/>
        </authorList>
    </citation>
    <scope>NUCLEOTIDE SEQUENCE</scope>
    <source>
        <strain evidence="8">B1-13419</strain>
    </source>
</reference>
<keyword evidence="3" id="KW-0949">S-adenosyl-L-methionine</keyword>
<name>A0A9D9ILY3_9BACT</name>
<keyword evidence="2" id="KW-0004">4Fe-4S</keyword>
<sequence length="452" mass="52266">MKILLENHRDQSDQFDDVNQLKWSVWNDKIDISENRVVIFNTIFRNAVLLDVAEIKAPSEMDVSVSNTLFRLGILVPSNKDEKADWEKQYDKAKKDLSYLDLTILLTEDCQMRCVYCFEGTKKKNKITTSTLNDILSFLEDRSQECRILRVTWFGGEPLLAYDKLKEMSVAFIMFCRKHEIKYRADITTNGFALSKKRCNELINCLEVRRYIITVDGPENIHEQRRPLASMKPSFNVIWRNIEMLVDMGASVTMRMTIDKGNVEYIPALLDKIADSRLNGHIGLAFCRTIDYNYTPGNISELLYSDKEFADVEWQLIQYAHKLGLWRYDFPYAAPQGGCLRKGDIVIGTNGEIYKCLDTVGNTQWITGYIGENDWDENHRPAWYDVWRGWSPLNADTCSNCVLVPLCNGGCPHNALFADKRHGTFCSCPDWKANYRRQIKSLVAEIYDRKTL</sequence>
<dbReference type="NCBIfam" id="TIGR04085">
    <property type="entry name" value="rSAM_more_4Fe4S"/>
    <property type="match status" value="1"/>
</dbReference>
<dbReference type="GO" id="GO:0051539">
    <property type="term" value="F:4 iron, 4 sulfur cluster binding"/>
    <property type="evidence" value="ECO:0007669"/>
    <property type="project" value="UniProtKB-KW"/>
</dbReference>
<proteinExistence type="predicted"/>
<evidence type="ECO:0000256" key="6">
    <source>
        <dbReference type="ARBA" id="ARBA00023014"/>
    </source>
</evidence>
<comment type="caution">
    <text evidence="8">The sequence shown here is derived from an EMBL/GenBank/DDBJ whole genome shotgun (WGS) entry which is preliminary data.</text>
</comment>
<reference evidence="8" key="2">
    <citation type="journal article" date="2021" name="PeerJ">
        <title>Extensive microbial diversity within the chicken gut microbiome revealed by metagenomics and culture.</title>
        <authorList>
            <person name="Gilroy R."/>
            <person name="Ravi A."/>
            <person name="Getino M."/>
            <person name="Pursley I."/>
            <person name="Horton D.L."/>
            <person name="Alikhan N.F."/>
            <person name="Baker D."/>
            <person name="Gharbi K."/>
            <person name="Hall N."/>
            <person name="Watson M."/>
            <person name="Adriaenssens E.M."/>
            <person name="Foster-Nyarko E."/>
            <person name="Jarju S."/>
            <person name="Secka A."/>
            <person name="Antonio M."/>
            <person name="Oren A."/>
            <person name="Chaudhuri R.R."/>
            <person name="La Ragione R."/>
            <person name="Hildebrand F."/>
            <person name="Pallen M.J."/>
        </authorList>
    </citation>
    <scope>NUCLEOTIDE SEQUENCE</scope>
    <source>
        <strain evidence="8">B1-13419</strain>
    </source>
</reference>
<evidence type="ECO:0000256" key="2">
    <source>
        <dbReference type="ARBA" id="ARBA00022485"/>
    </source>
</evidence>
<protein>
    <submittedName>
        <fullName evidence="8">SPASM domain-containing protein</fullName>
    </submittedName>
</protein>
<keyword evidence="6" id="KW-0411">Iron-sulfur</keyword>
<dbReference type="InterPro" id="IPR007197">
    <property type="entry name" value="rSAM"/>
</dbReference>
<evidence type="ECO:0000256" key="5">
    <source>
        <dbReference type="ARBA" id="ARBA00023004"/>
    </source>
</evidence>
<dbReference type="GO" id="GO:0046872">
    <property type="term" value="F:metal ion binding"/>
    <property type="evidence" value="ECO:0007669"/>
    <property type="project" value="UniProtKB-KW"/>
</dbReference>
<dbReference type="InterPro" id="IPR058240">
    <property type="entry name" value="rSAM_sf"/>
</dbReference>
<evidence type="ECO:0000313" key="8">
    <source>
        <dbReference type="EMBL" id="MBO8474732.1"/>
    </source>
</evidence>
<dbReference type="InterPro" id="IPR013785">
    <property type="entry name" value="Aldolase_TIM"/>
</dbReference>
<dbReference type="PROSITE" id="PS51918">
    <property type="entry name" value="RADICAL_SAM"/>
    <property type="match status" value="1"/>
</dbReference>
<keyword evidence="4" id="KW-0479">Metal-binding</keyword>
<dbReference type="SUPFAM" id="SSF102114">
    <property type="entry name" value="Radical SAM enzymes"/>
    <property type="match status" value="1"/>
</dbReference>
<keyword evidence="5" id="KW-0408">Iron</keyword>
<dbReference type="CDD" id="cd01335">
    <property type="entry name" value="Radical_SAM"/>
    <property type="match status" value="1"/>
</dbReference>
<dbReference type="SFLD" id="SFLDS00029">
    <property type="entry name" value="Radical_SAM"/>
    <property type="match status" value="1"/>
</dbReference>
<feature type="domain" description="Radical SAM core" evidence="7">
    <location>
        <begin position="96"/>
        <end position="329"/>
    </location>
</feature>
<dbReference type="SFLD" id="SFLDG01067">
    <property type="entry name" value="SPASM/twitch_domain_containing"/>
    <property type="match status" value="1"/>
</dbReference>
<dbReference type="PANTHER" id="PTHR43787:SF3">
    <property type="entry name" value="ARYLSULFATASE REGULATORY PROTEIN"/>
    <property type="match status" value="1"/>
</dbReference>
<evidence type="ECO:0000313" key="9">
    <source>
        <dbReference type="Proteomes" id="UP000823757"/>
    </source>
</evidence>
<dbReference type="GO" id="GO:0003824">
    <property type="term" value="F:catalytic activity"/>
    <property type="evidence" value="ECO:0007669"/>
    <property type="project" value="InterPro"/>
</dbReference>
<dbReference type="Pfam" id="PF04055">
    <property type="entry name" value="Radical_SAM"/>
    <property type="match status" value="1"/>
</dbReference>
<gene>
    <name evidence="8" type="ORF">IAB91_05520</name>
</gene>
<dbReference type="PANTHER" id="PTHR43787">
    <property type="entry name" value="FEMO COFACTOR BIOSYNTHESIS PROTEIN NIFB-RELATED"/>
    <property type="match status" value="1"/>
</dbReference>
<dbReference type="InterPro" id="IPR023885">
    <property type="entry name" value="4Fe4S-binding_SPASM_dom"/>
</dbReference>
<evidence type="ECO:0000256" key="4">
    <source>
        <dbReference type="ARBA" id="ARBA00022723"/>
    </source>
</evidence>
<dbReference type="EMBL" id="JADIMD010000083">
    <property type="protein sequence ID" value="MBO8474732.1"/>
    <property type="molecule type" value="Genomic_DNA"/>
</dbReference>
<evidence type="ECO:0000259" key="7">
    <source>
        <dbReference type="PROSITE" id="PS51918"/>
    </source>
</evidence>